<feature type="signal peptide" evidence="1">
    <location>
        <begin position="1"/>
        <end position="21"/>
    </location>
</feature>
<dbReference type="STRING" id="13333.U5D2Q6"/>
<dbReference type="Pfam" id="PF16029">
    <property type="entry name" value="DUF4787"/>
    <property type="match status" value="1"/>
</dbReference>
<keyword evidence="3" id="KW-1185">Reference proteome</keyword>
<evidence type="ECO:0000313" key="2">
    <source>
        <dbReference type="EMBL" id="ERN15692.1"/>
    </source>
</evidence>
<dbReference type="PANTHER" id="PTHR35455:SF1">
    <property type="entry name" value="AGAP005842-PA"/>
    <property type="match status" value="1"/>
</dbReference>
<keyword evidence="1" id="KW-0732">Signal</keyword>
<dbReference type="AlphaFoldDB" id="U5D2Q6"/>
<accession>U5D2Q6</accession>
<feature type="chain" id="PRO_5004658595" evidence="1">
    <location>
        <begin position="22"/>
        <end position="224"/>
    </location>
</feature>
<proteinExistence type="predicted"/>
<dbReference type="eggNOG" id="ENOG502S1X1">
    <property type="taxonomic scope" value="Eukaryota"/>
</dbReference>
<name>U5D2Q6_AMBTC</name>
<dbReference type="InterPro" id="IPR031985">
    <property type="entry name" value="DUF4787"/>
</dbReference>
<sequence length="224" mass="25233">MAVFGTSSWFVFLTCPPMVWVDYEIKEKTDACYADIESGLWGWNCKSSMIAKENCVLRCLSPDCYEFIYAGDPLEEGEIDYVRSQEYKYCMHKLSMGESLEGECISNHHANMFLINGQFQNVAVMVMKKRFLLKVEAGNAVPFFNGWVHCSELEGKTQAVGLGRDLSQAFSFQYAGVNYHLNYGSSITIVQYESLGCQQRRQRAPAIRKLAPAVDLLEPGHSSG</sequence>
<dbReference type="Gramene" id="ERN15692">
    <property type="protein sequence ID" value="ERN15692"/>
    <property type="gene ID" value="AMTR_s00048p00223500"/>
</dbReference>
<protein>
    <submittedName>
        <fullName evidence="2">Uncharacterized protein</fullName>
    </submittedName>
</protein>
<evidence type="ECO:0000313" key="3">
    <source>
        <dbReference type="Proteomes" id="UP000017836"/>
    </source>
</evidence>
<dbReference type="PANTHER" id="PTHR35455">
    <property type="entry name" value="UNNAMED PRODUCT"/>
    <property type="match status" value="1"/>
</dbReference>
<dbReference type="EMBL" id="KI392502">
    <property type="protein sequence ID" value="ERN15692.1"/>
    <property type="molecule type" value="Genomic_DNA"/>
</dbReference>
<dbReference type="Proteomes" id="UP000017836">
    <property type="component" value="Unassembled WGS sequence"/>
</dbReference>
<evidence type="ECO:0000256" key="1">
    <source>
        <dbReference type="SAM" id="SignalP"/>
    </source>
</evidence>
<reference evidence="3" key="1">
    <citation type="journal article" date="2013" name="Science">
        <title>The Amborella genome and the evolution of flowering plants.</title>
        <authorList>
            <consortium name="Amborella Genome Project"/>
        </authorList>
    </citation>
    <scope>NUCLEOTIDE SEQUENCE [LARGE SCALE GENOMIC DNA]</scope>
</reference>
<dbReference type="HOGENOM" id="CLU_1236521_0_0_1"/>
<organism evidence="2 3">
    <name type="scientific">Amborella trichopoda</name>
    <dbReference type="NCBI Taxonomy" id="13333"/>
    <lineage>
        <taxon>Eukaryota</taxon>
        <taxon>Viridiplantae</taxon>
        <taxon>Streptophyta</taxon>
        <taxon>Embryophyta</taxon>
        <taxon>Tracheophyta</taxon>
        <taxon>Spermatophyta</taxon>
        <taxon>Magnoliopsida</taxon>
        <taxon>Amborellales</taxon>
        <taxon>Amborellaceae</taxon>
        <taxon>Amborella</taxon>
    </lineage>
</organism>
<gene>
    <name evidence="2" type="ORF">AMTR_s00048p00223500</name>
</gene>